<dbReference type="RefSeq" id="WP_084624619.1">
    <property type="nucleotide sequence ID" value="NZ_CAWLZN010000001.1"/>
</dbReference>
<feature type="domain" description="DUF4224" evidence="2">
    <location>
        <begin position="6"/>
        <end position="48"/>
    </location>
</feature>
<dbReference type="EMBL" id="JAJGQJ010000037">
    <property type="protein sequence ID" value="MCC4621318.1"/>
    <property type="molecule type" value="Genomic_DNA"/>
</dbReference>
<feature type="region of interest" description="Disordered" evidence="1">
    <location>
        <begin position="52"/>
        <end position="80"/>
    </location>
</feature>
<organism evidence="3 4">
    <name type="scientific">Xanthomonas cassavae CFBP 4642</name>
    <dbReference type="NCBI Taxonomy" id="1219375"/>
    <lineage>
        <taxon>Bacteria</taxon>
        <taxon>Pseudomonadati</taxon>
        <taxon>Pseudomonadota</taxon>
        <taxon>Gammaproteobacteria</taxon>
        <taxon>Lysobacterales</taxon>
        <taxon>Lysobacteraceae</taxon>
        <taxon>Xanthomonas</taxon>
    </lineage>
</organism>
<dbReference type="InterPro" id="IPR025319">
    <property type="entry name" value="DUF4224"/>
</dbReference>
<evidence type="ECO:0000256" key="1">
    <source>
        <dbReference type="SAM" id="MobiDB-lite"/>
    </source>
</evidence>
<feature type="compositionally biased region" description="Low complexity" evidence="1">
    <location>
        <begin position="52"/>
        <end position="64"/>
    </location>
</feature>
<dbReference type="Proteomes" id="UP001199206">
    <property type="component" value="Unassembled WGS sequence"/>
</dbReference>
<reference evidence="3 4" key="1">
    <citation type="submission" date="2021-10" db="EMBL/GenBank/DDBJ databases">
        <title>Genome sequencing of Xanthomonas strains from NCPPB.</title>
        <authorList>
            <person name="Hussein R."/>
            <person name="Harrison J."/>
            <person name="Studholme D.J."/>
            <person name="Vicente J."/>
            <person name="Grant M."/>
        </authorList>
    </citation>
    <scope>NUCLEOTIDE SEQUENCE [LARGE SCALE GENOMIC DNA]</scope>
    <source>
        <strain evidence="3 4">NCPPB 101</strain>
    </source>
</reference>
<evidence type="ECO:0000313" key="3">
    <source>
        <dbReference type="EMBL" id="MCC4621318.1"/>
    </source>
</evidence>
<name>A0ABS8HGK8_9XANT</name>
<dbReference type="Pfam" id="PF13986">
    <property type="entry name" value="DUF4224"/>
    <property type="match status" value="1"/>
</dbReference>
<sequence>MSELCLSRDEVRALCRSPQRARQALFLRQNGIRHYLDAYGWPVVLRSAVEPTAAPAPASPSWRSNKLDIPGSGDKKRRAP</sequence>
<keyword evidence="4" id="KW-1185">Reference proteome</keyword>
<gene>
    <name evidence="3" type="ORF">LL965_14935</name>
</gene>
<protein>
    <submittedName>
        <fullName evidence="3">DUF4224 domain-containing protein</fullName>
    </submittedName>
</protein>
<comment type="caution">
    <text evidence="3">The sequence shown here is derived from an EMBL/GenBank/DDBJ whole genome shotgun (WGS) entry which is preliminary data.</text>
</comment>
<accession>A0ABS8HGK8</accession>
<proteinExistence type="predicted"/>
<evidence type="ECO:0000313" key="4">
    <source>
        <dbReference type="Proteomes" id="UP001199206"/>
    </source>
</evidence>
<evidence type="ECO:0000259" key="2">
    <source>
        <dbReference type="Pfam" id="PF13986"/>
    </source>
</evidence>